<comment type="caution">
    <text evidence="2">The sequence shown here is derived from an EMBL/GenBank/DDBJ whole genome shotgun (WGS) entry which is preliminary data.</text>
</comment>
<feature type="compositionally biased region" description="Basic and acidic residues" evidence="1">
    <location>
        <begin position="47"/>
        <end position="66"/>
    </location>
</feature>
<dbReference type="AlphaFoldDB" id="A0A096FPZ5"/>
<evidence type="ECO:0000313" key="2">
    <source>
        <dbReference type="EMBL" id="KGH32421.1"/>
    </source>
</evidence>
<name>A0A096FPZ5_COMTE</name>
<gene>
    <name evidence="2" type="ORF">P353_02095</name>
</gene>
<evidence type="ECO:0000256" key="1">
    <source>
        <dbReference type="SAM" id="MobiDB-lite"/>
    </source>
</evidence>
<protein>
    <submittedName>
        <fullName evidence="2">Uncharacterized protein</fullName>
    </submittedName>
</protein>
<accession>A0A096FPZ5</accession>
<organism evidence="2 3">
    <name type="scientific">Comamonas testosteroni</name>
    <name type="common">Pseudomonas testosteroni</name>
    <dbReference type="NCBI Taxonomy" id="285"/>
    <lineage>
        <taxon>Bacteria</taxon>
        <taxon>Pseudomonadati</taxon>
        <taxon>Pseudomonadota</taxon>
        <taxon>Betaproteobacteria</taxon>
        <taxon>Burkholderiales</taxon>
        <taxon>Comamonadaceae</taxon>
        <taxon>Comamonas</taxon>
    </lineage>
</organism>
<reference evidence="2 3" key="1">
    <citation type="submission" date="2013-09" db="EMBL/GenBank/DDBJ databases">
        <title>High correlation between genotypes and phenotypes of environmental bacteria Comamonas testosteroni strains.</title>
        <authorList>
            <person name="Liu L."/>
            <person name="Zhu W."/>
            <person name="Xia X."/>
            <person name="Xu B."/>
            <person name="Luo M."/>
            <person name="Wang G."/>
        </authorList>
    </citation>
    <scope>NUCLEOTIDE SEQUENCE [LARGE SCALE GENOMIC DNA]</scope>
    <source>
        <strain evidence="2 3">JL40</strain>
    </source>
</reference>
<sequence length="74" mass="8262">MACSDLRQAQQMAEQERLTQSHWLSPWSGATSPRLRAAIFSAIFQRDMPEQRDMPDSAAEPVHESAEFGQSGAQ</sequence>
<evidence type="ECO:0000313" key="3">
    <source>
        <dbReference type="Proteomes" id="UP000029553"/>
    </source>
</evidence>
<feature type="region of interest" description="Disordered" evidence="1">
    <location>
        <begin position="46"/>
        <end position="74"/>
    </location>
</feature>
<proteinExistence type="predicted"/>
<dbReference type="EMBL" id="AWOR01000001">
    <property type="protein sequence ID" value="KGH32421.1"/>
    <property type="molecule type" value="Genomic_DNA"/>
</dbReference>
<dbReference type="Proteomes" id="UP000029553">
    <property type="component" value="Unassembled WGS sequence"/>
</dbReference>
<feature type="region of interest" description="Disordered" evidence="1">
    <location>
        <begin position="1"/>
        <end position="27"/>
    </location>
</feature>